<feature type="binding site" description="axial binding residue" evidence="8">
    <location>
        <position position="416"/>
    </location>
    <ligand>
        <name>heme</name>
        <dbReference type="ChEBI" id="CHEBI:30413"/>
    </ligand>
    <ligandPart>
        <name>Fe</name>
        <dbReference type="ChEBI" id="CHEBI:18248"/>
    </ligandPart>
</feature>
<evidence type="ECO:0000313" key="11">
    <source>
        <dbReference type="Proteomes" id="UP000799424"/>
    </source>
</evidence>
<dbReference type="GO" id="GO:0016705">
    <property type="term" value="F:oxidoreductase activity, acting on paired donors, with incorporation or reduction of molecular oxygen"/>
    <property type="evidence" value="ECO:0007669"/>
    <property type="project" value="InterPro"/>
</dbReference>
<dbReference type="PANTHER" id="PTHR46300:SF1">
    <property type="entry name" value="P450, PUTATIVE (EUROFUNG)-RELATED"/>
    <property type="match status" value="1"/>
</dbReference>
<dbReference type="GO" id="GO:0004497">
    <property type="term" value="F:monooxygenase activity"/>
    <property type="evidence" value="ECO:0007669"/>
    <property type="project" value="UniProtKB-KW"/>
</dbReference>
<evidence type="ECO:0000256" key="7">
    <source>
        <dbReference type="ARBA" id="ARBA00023033"/>
    </source>
</evidence>
<dbReference type="EMBL" id="MU006246">
    <property type="protein sequence ID" value="KAF2819240.1"/>
    <property type="molecule type" value="Genomic_DNA"/>
</dbReference>
<accession>A0A6A6ZDZ3</accession>
<name>A0A6A6ZDZ3_9PLEO</name>
<keyword evidence="3 8" id="KW-0349">Heme</keyword>
<dbReference type="GO" id="GO:0005506">
    <property type="term" value="F:iron ion binding"/>
    <property type="evidence" value="ECO:0007669"/>
    <property type="project" value="InterPro"/>
</dbReference>
<dbReference type="InterPro" id="IPR001128">
    <property type="entry name" value="Cyt_P450"/>
</dbReference>
<evidence type="ECO:0000256" key="5">
    <source>
        <dbReference type="ARBA" id="ARBA00023002"/>
    </source>
</evidence>
<reference evidence="10" key="1">
    <citation type="journal article" date="2020" name="Stud. Mycol.">
        <title>101 Dothideomycetes genomes: a test case for predicting lifestyles and emergence of pathogens.</title>
        <authorList>
            <person name="Haridas S."/>
            <person name="Albert R."/>
            <person name="Binder M."/>
            <person name="Bloem J."/>
            <person name="Labutti K."/>
            <person name="Salamov A."/>
            <person name="Andreopoulos B."/>
            <person name="Baker S."/>
            <person name="Barry K."/>
            <person name="Bills G."/>
            <person name="Bluhm B."/>
            <person name="Cannon C."/>
            <person name="Castanera R."/>
            <person name="Culley D."/>
            <person name="Daum C."/>
            <person name="Ezra D."/>
            <person name="Gonzalez J."/>
            <person name="Henrissat B."/>
            <person name="Kuo A."/>
            <person name="Liang C."/>
            <person name="Lipzen A."/>
            <person name="Lutzoni F."/>
            <person name="Magnuson J."/>
            <person name="Mondo S."/>
            <person name="Nolan M."/>
            <person name="Ohm R."/>
            <person name="Pangilinan J."/>
            <person name="Park H.-J."/>
            <person name="Ramirez L."/>
            <person name="Alfaro M."/>
            <person name="Sun H."/>
            <person name="Tritt A."/>
            <person name="Yoshinaga Y."/>
            <person name="Zwiers L.-H."/>
            <person name="Turgeon B."/>
            <person name="Goodwin S."/>
            <person name="Spatafora J."/>
            <person name="Crous P."/>
            <person name="Grigoriev I."/>
        </authorList>
    </citation>
    <scope>NUCLEOTIDE SEQUENCE</scope>
    <source>
        <strain evidence="10">CBS 113818</strain>
    </source>
</reference>
<dbReference type="Pfam" id="PF00067">
    <property type="entry name" value="p450"/>
    <property type="match status" value="1"/>
</dbReference>
<evidence type="ECO:0000256" key="8">
    <source>
        <dbReference type="PIRSR" id="PIRSR602401-1"/>
    </source>
</evidence>
<gene>
    <name evidence="10" type="ORF">CC86DRAFT_460670</name>
</gene>
<dbReference type="InterPro" id="IPR017972">
    <property type="entry name" value="Cyt_P450_CS"/>
</dbReference>
<keyword evidence="6 8" id="KW-0408">Iron</keyword>
<keyword evidence="7 9" id="KW-0503">Monooxygenase</keyword>
<dbReference type="PANTHER" id="PTHR46300">
    <property type="entry name" value="P450, PUTATIVE (EUROFUNG)-RELATED-RELATED"/>
    <property type="match status" value="1"/>
</dbReference>
<dbReference type="PROSITE" id="PS00086">
    <property type="entry name" value="CYTOCHROME_P450"/>
    <property type="match status" value="1"/>
</dbReference>
<evidence type="ECO:0000256" key="9">
    <source>
        <dbReference type="RuleBase" id="RU000461"/>
    </source>
</evidence>
<keyword evidence="11" id="KW-1185">Reference proteome</keyword>
<evidence type="ECO:0000256" key="1">
    <source>
        <dbReference type="ARBA" id="ARBA00001971"/>
    </source>
</evidence>
<evidence type="ECO:0000313" key="10">
    <source>
        <dbReference type="EMBL" id="KAF2819240.1"/>
    </source>
</evidence>
<evidence type="ECO:0000256" key="6">
    <source>
        <dbReference type="ARBA" id="ARBA00023004"/>
    </source>
</evidence>
<evidence type="ECO:0000256" key="3">
    <source>
        <dbReference type="ARBA" id="ARBA00022617"/>
    </source>
</evidence>
<comment type="similarity">
    <text evidence="2 9">Belongs to the cytochrome P450 family.</text>
</comment>
<dbReference type="CDD" id="cd11065">
    <property type="entry name" value="CYP64-like"/>
    <property type="match status" value="1"/>
</dbReference>
<comment type="cofactor">
    <cofactor evidence="1 8">
        <name>heme</name>
        <dbReference type="ChEBI" id="CHEBI:30413"/>
    </cofactor>
</comment>
<dbReference type="InterPro" id="IPR036396">
    <property type="entry name" value="Cyt_P450_sf"/>
</dbReference>
<dbReference type="OrthoDB" id="1470350at2759"/>
<evidence type="ECO:0000256" key="2">
    <source>
        <dbReference type="ARBA" id="ARBA00010617"/>
    </source>
</evidence>
<proteinExistence type="inferred from homology"/>
<dbReference type="InterPro" id="IPR002401">
    <property type="entry name" value="Cyt_P450_E_grp-I"/>
</dbReference>
<dbReference type="GO" id="GO:0020037">
    <property type="term" value="F:heme binding"/>
    <property type="evidence" value="ECO:0007669"/>
    <property type="project" value="InterPro"/>
</dbReference>
<dbReference type="InterPro" id="IPR050364">
    <property type="entry name" value="Cytochrome_P450_fung"/>
</dbReference>
<dbReference type="AlphaFoldDB" id="A0A6A6ZDZ3"/>
<keyword evidence="4 8" id="KW-0479">Metal-binding</keyword>
<dbReference type="Gene3D" id="1.10.630.10">
    <property type="entry name" value="Cytochrome P450"/>
    <property type="match status" value="1"/>
</dbReference>
<evidence type="ECO:0000256" key="4">
    <source>
        <dbReference type="ARBA" id="ARBA00022723"/>
    </source>
</evidence>
<dbReference type="SUPFAM" id="SSF48264">
    <property type="entry name" value="Cytochrome P450"/>
    <property type="match status" value="1"/>
</dbReference>
<dbReference type="PRINTS" id="PR00463">
    <property type="entry name" value="EP450I"/>
</dbReference>
<organism evidence="10 11">
    <name type="scientific">Ophiobolus disseminans</name>
    <dbReference type="NCBI Taxonomy" id="1469910"/>
    <lineage>
        <taxon>Eukaryota</taxon>
        <taxon>Fungi</taxon>
        <taxon>Dikarya</taxon>
        <taxon>Ascomycota</taxon>
        <taxon>Pezizomycotina</taxon>
        <taxon>Dothideomycetes</taxon>
        <taxon>Pleosporomycetidae</taxon>
        <taxon>Pleosporales</taxon>
        <taxon>Pleosporineae</taxon>
        <taxon>Phaeosphaeriaceae</taxon>
        <taxon>Ophiobolus</taxon>
    </lineage>
</organism>
<sequence length="512" mass="58499">MAIVSILLVLGAVFTLYVVYQQRRAAKLPPGPRRLPIIGNLHQAPTGAVWLKFQRWVEQYGPLVSLDFGGTSVILVGNYDIARDLLDKRASIYSSRPRSVFAGELATKNKHILFKPYNEEYLKHQRLEAPVMSPRASACYTPVQDLESKQMLKNFLSSDDYSAQFERFTASIQYTLAFGFRIVTGEEWQLKANHKVLENAVAAIEQGRWIVDALPFLNYLPACLAPWKNTGEEWYKLWDDLHMANMQGALDFDGWNWTKAMLHSKEAQQLTKEEIAWDVGVLCDGGVETTNMTLRIFTFACITCPEWIPKAQQELDAVVGNGRLPDFEDLENLPYLQAVVEENFRWRHIVPLGIPHATTQDDYYKGYLIPKGSTIIPLFLTMRGDTQLYDSPSEFRPERWIGKTGPNTFGYGRRVCPGRFIARNSVAIAFARLLWAFNIRSKDEEPPVMEESRFTTGFVSSPKQFEASFEPRSEKHRRVIEESFESAEKDTTKILNQIRDRQLSAGLEPMVH</sequence>
<dbReference type="Proteomes" id="UP000799424">
    <property type="component" value="Unassembled WGS sequence"/>
</dbReference>
<protein>
    <submittedName>
        <fullName evidence="10">Cytochrome P450</fullName>
    </submittedName>
</protein>
<keyword evidence="5 9" id="KW-0560">Oxidoreductase</keyword>